<name>A0ABR1N7P9_9PEZI</name>
<keyword evidence="3" id="KW-1185">Reference proteome</keyword>
<evidence type="ECO:0000313" key="2">
    <source>
        <dbReference type="EMBL" id="KAK7611207.1"/>
    </source>
</evidence>
<protein>
    <submittedName>
        <fullName evidence="2">PRELI-like family-domain-containing protein</fullName>
    </submittedName>
</protein>
<gene>
    <name evidence="2" type="ORF">JOL62DRAFT_573222</name>
</gene>
<proteinExistence type="predicted"/>
<feature type="domain" description="PRELI/MSF1" evidence="1">
    <location>
        <begin position="48"/>
        <end position="231"/>
    </location>
</feature>
<organism evidence="2 3">
    <name type="scientific">Phyllosticta paracitricarpa</name>
    <dbReference type="NCBI Taxonomy" id="2016321"/>
    <lineage>
        <taxon>Eukaryota</taxon>
        <taxon>Fungi</taxon>
        <taxon>Dikarya</taxon>
        <taxon>Ascomycota</taxon>
        <taxon>Pezizomycotina</taxon>
        <taxon>Dothideomycetes</taxon>
        <taxon>Dothideomycetes incertae sedis</taxon>
        <taxon>Botryosphaeriales</taxon>
        <taxon>Phyllostictaceae</taxon>
        <taxon>Phyllosticta</taxon>
    </lineage>
</organism>
<comment type="caution">
    <text evidence="2">The sequence shown here is derived from an EMBL/GenBank/DDBJ whole genome shotgun (WGS) entry which is preliminary data.</text>
</comment>
<dbReference type="EMBL" id="JBBPBF010000014">
    <property type="protein sequence ID" value="KAK7611207.1"/>
    <property type="molecule type" value="Genomic_DNA"/>
</dbReference>
<dbReference type="InterPro" id="IPR006797">
    <property type="entry name" value="PRELI/MSF1_dom"/>
</dbReference>
<reference evidence="2 3" key="1">
    <citation type="submission" date="2024-04" db="EMBL/GenBank/DDBJ databases">
        <title>Phyllosticta paracitricarpa is synonymous to the EU quarantine fungus P. citricarpa based on phylogenomic analyses.</title>
        <authorList>
            <consortium name="Lawrence Berkeley National Laboratory"/>
            <person name="Van ingen-buijs V.A."/>
            <person name="Van westerhoven A.C."/>
            <person name="Haridas S."/>
            <person name="Skiadas P."/>
            <person name="Martin F."/>
            <person name="Groenewald J.Z."/>
            <person name="Crous P.W."/>
            <person name="Seidl M.F."/>
        </authorList>
    </citation>
    <scope>NUCLEOTIDE SEQUENCE [LARGE SCALE GENOMIC DNA]</scope>
    <source>
        <strain evidence="2 3">CBS 141358</strain>
    </source>
</reference>
<dbReference type="InterPro" id="IPR037365">
    <property type="entry name" value="Slowmo/Ups"/>
</dbReference>
<evidence type="ECO:0000313" key="3">
    <source>
        <dbReference type="Proteomes" id="UP001367316"/>
    </source>
</evidence>
<sequence>MSTDHHEKEERIGTPALRKAIFSPPSYFLTHRPPPHISIEYAQTLKMVKFYDSSYTYDYSFPAVTLAYFLRYPNPYSTHVLSTDVIDRHFDPETQTLHTTRLHLKKSKLPSAALKVLPRSLLGASATGDSQSYILERSVVNIKDGWMNTESQNLEWTGVLSVIERQVFTRPINTIESLHGQRAAAMKGFLLPGEKTDVKTTVTLHSMIGENIRKRRAAKAAADAKAAEVEEEEPSKPGFFKSWSTASIQRSIELIGLRRAEKSQPNAKEGMQIVLQRLRQGGLVAVMEGMRKDREGVVGHAAVNATTNASNE</sequence>
<dbReference type="PROSITE" id="PS50904">
    <property type="entry name" value="PRELI_MSF1"/>
    <property type="match status" value="1"/>
</dbReference>
<dbReference type="Proteomes" id="UP001367316">
    <property type="component" value="Unassembled WGS sequence"/>
</dbReference>
<evidence type="ECO:0000259" key="1">
    <source>
        <dbReference type="PROSITE" id="PS50904"/>
    </source>
</evidence>
<accession>A0ABR1N7P9</accession>
<dbReference type="PANTHER" id="PTHR11158">
    <property type="entry name" value="MSF1/PX19 RELATED"/>
    <property type="match status" value="1"/>
</dbReference>
<dbReference type="Pfam" id="PF04707">
    <property type="entry name" value="PRELI"/>
    <property type="match status" value="1"/>
</dbReference>